<feature type="transmembrane region" description="Helical" evidence="1">
    <location>
        <begin position="174"/>
        <end position="196"/>
    </location>
</feature>
<comment type="caution">
    <text evidence="3">The sequence shown here is derived from an EMBL/GenBank/DDBJ whole genome shotgun (WGS) entry which is preliminary data.</text>
</comment>
<dbReference type="AlphaFoldDB" id="A0A9P7CZV1"/>
<gene>
    <name evidence="3" type="ORF">EV702DRAFT_1129073</name>
</gene>
<accession>A0A9P7CZV1</accession>
<keyword evidence="1" id="KW-0472">Membrane</keyword>
<dbReference type="Pfam" id="PF20151">
    <property type="entry name" value="DUF6533"/>
    <property type="match status" value="1"/>
</dbReference>
<evidence type="ECO:0000313" key="3">
    <source>
        <dbReference type="EMBL" id="KAG1773744.1"/>
    </source>
</evidence>
<organism evidence="3 4">
    <name type="scientific">Suillus placidus</name>
    <dbReference type="NCBI Taxonomy" id="48579"/>
    <lineage>
        <taxon>Eukaryota</taxon>
        <taxon>Fungi</taxon>
        <taxon>Dikarya</taxon>
        <taxon>Basidiomycota</taxon>
        <taxon>Agaricomycotina</taxon>
        <taxon>Agaricomycetes</taxon>
        <taxon>Agaricomycetidae</taxon>
        <taxon>Boletales</taxon>
        <taxon>Suillineae</taxon>
        <taxon>Suillaceae</taxon>
        <taxon>Suillus</taxon>
    </lineage>
</organism>
<keyword evidence="1" id="KW-1133">Transmembrane helix</keyword>
<feature type="transmembrane region" description="Helical" evidence="1">
    <location>
        <begin position="116"/>
        <end position="134"/>
    </location>
</feature>
<reference evidence="3" key="1">
    <citation type="journal article" date="2020" name="New Phytol.">
        <title>Comparative genomics reveals dynamic genome evolution in host specialist ectomycorrhizal fungi.</title>
        <authorList>
            <person name="Lofgren L.A."/>
            <person name="Nguyen N.H."/>
            <person name="Vilgalys R."/>
            <person name="Ruytinx J."/>
            <person name="Liao H.L."/>
            <person name="Branco S."/>
            <person name="Kuo A."/>
            <person name="LaButti K."/>
            <person name="Lipzen A."/>
            <person name="Andreopoulos W."/>
            <person name="Pangilinan J."/>
            <person name="Riley R."/>
            <person name="Hundley H."/>
            <person name="Na H."/>
            <person name="Barry K."/>
            <person name="Grigoriev I.V."/>
            <person name="Stajich J.E."/>
            <person name="Kennedy P.G."/>
        </authorList>
    </citation>
    <scope>NUCLEOTIDE SEQUENCE</scope>
    <source>
        <strain evidence="3">DOB743</strain>
    </source>
</reference>
<dbReference type="EMBL" id="JABBWD010000046">
    <property type="protein sequence ID" value="KAG1773744.1"/>
    <property type="molecule type" value="Genomic_DNA"/>
</dbReference>
<proteinExistence type="predicted"/>
<feature type="transmembrane region" description="Helical" evidence="1">
    <location>
        <begin position="90"/>
        <end position="109"/>
    </location>
</feature>
<evidence type="ECO:0000313" key="4">
    <source>
        <dbReference type="Proteomes" id="UP000714275"/>
    </source>
</evidence>
<sequence length="289" mass="32618">MSTALYVDAGIQASKYCNVGTFAVLVFDYCITLEAESQWVWHRKWTLVRFIFTISRYLPFVGIGMTFVAALRTQYYPGESCVGYGQASTALHTVSVVAAEGLLITRIYASWNSKRLLTFLLVFSVICLVTAYIISDTSLVPNSTNTSPIYISNMIRVEIPNPGDCLFLSGRNNVFNYAALLLYELVLFCLMLFIRFKRYKHTVGLLQRTFFHDTMKYMICITITSLFGIFLTMFAPATWVSITDSPQIVIHSVLASRIHFNLRASEGRSGTQPEVDISDIQFTGGQPRY</sequence>
<evidence type="ECO:0000259" key="2">
    <source>
        <dbReference type="Pfam" id="PF20151"/>
    </source>
</evidence>
<protein>
    <recommendedName>
        <fullName evidence="2">DUF6533 domain-containing protein</fullName>
    </recommendedName>
</protein>
<dbReference type="OrthoDB" id="2658772at2759"/>
<dbReference type="Proteomes" id="UP000714275">
    <property type="component" value="Unassembled WGS sequence"/>
</dbReference>
<keyword evidence="4" id="KW-1185">Reference proteome</keyword>
<name>A0A9P7CZV1_9AGAM</name>
<feature type="domain" description="DUF6533" evidence="2">
    <location>
        <begin position="16"/>
        <end position="61"/>
    </location>
</feature>
<feature type="transmembrane region" description="Helical" evidence="1">
    <location>
        <begin position="47"/>
        <end position="70"/>
    </location>
</feature>
<feature type="transmembrane region" description="Helical" evidence="1">
    <location>
        <begin position="217"/>
        <end position="239"/>
    </location>
</feature>
<evidence type="ECO:0000256" key="1">
    <source>
        <dbReference type="SAM" id="Phobius"/>
    </source>
</evidence>
<dbReference type="InterPro" id="IPR045340">
    <property type="entry name" value="DUF6533"/>
</dbReference>
<keyword evidence="1" id="KW-0812">Transmembrane</keyword>